<keyword evidence="1" id="KW-0830">Ubiquinone</keyword>
<protein>
    <submittedName>
        <fullName evidence="3">Ferredoxin</fullName>
    </submittedName>
</protein>
<dbReference type="EMBL" id="CP013187">
    <property type="protein sequence ID" value="ALO42030.1"/>
    <property type="molecule type" value="Genomic_DNA"/>
</dbReference>
<sequence>MNSKPSSKISIEEHSEPLTFAAQCPSLLDALEKANIEVTYQCREGFCGACRAKLNSGEVIYNQEPLAFVRDGEVLLCCSKPLTDISIKLI</sequence>
<dbReference type="OrthoDB" id="9796486at2"/>
<dbReference type="STRING" id="161398.PP2015_1526"/>
<dbReference type="InterPro" id="IPR012675">
    <property type="entry name" value="Beta-grasp_dom_sf"/>
</dbReference>
<dbReference type="Pfam" id="PF00111">
    <property type="entry name" value="Fer2"/>
    <property type="match status" value="1"/>
</dbReference>
<evidence type="ECO:0000259" key="2">
    <source>
        <dbReference type="PROSITE" id="PS51085"/>
    </source>
</evidence>
<dbReference type="AlphaFoldDB" id="A0A0S2K1U2"/>
<name>A0A0S2K1U2_9GAMM</name>
<keyword evidence="4" id="KW-1185">Reference proteome</keyword>
<dbReference type="KEGG" id="pphe:PP2015_1526"/>
<dbReference type="PANTHER" id="PTHR30212">
    <property type="entry name" value="PROTEIN YIIM"/>
    <property type="match status" value="1"/>
</dbReference>
<dbReference type="PANTHER" id="PTHR30212:SF2">
    <property type="entry name" value="PROTEIN YIIM"/>
    <property type="match status" value="1"/>
</dbReference>
<dbReference type="InterPro" id="IPR052353">
    <property type="entry name" value="Benzoxazolinone_Detox_Enz"/>
</dbReference>
<dbReference type="RefSeq" id="WP_058029717.1">
    <property type="nucleotide sequence ID" value="NZ_CP013187.1"/>
</dbReference>
<reference evidence="4" key="1">
    <citation type="submission" date="2015-11" db="EMBL/GenBank/DDBJ databases">
        <authorList>
            <person name="Kim K.M."/>
        </authorList>
    </citation>
    <scope>NUCLEOTIDE SEQUENCE [LARGE SCALE GENOMIC DNA]</scope>
    <source>
        <strain evidence="4">KCTC 12086</strain>
    </source>
</reference>
<evidence type="ECO:0000256" key="1">
    <source>
        <dbReference type="ARBA" id="ARBA00023075"/>
    </source>
</evidence>
<evidence type="ECO:0000313" key="4">
    <source>
        <dbReference type="Proteomes" id="UP000061457"/>
    </source>
</evidence>
<dbReference type="PROSITE" id="PS00197">
    <property type="entry name" value="2FE2S_FER_1"/>
    <property type="match status" value="1"/>
</dbReference>
<dbReference type="CDD" id="cd00207">
    <property type="entry name" value="fer2"/>
    <property type="match status" value="1"/>
</dbReference>
<dbReference type="PATRIC" id="fig|161398.10.peg.1550"/>
<dbReference type="InterPro" id="IPR006058">
    <property type="entry name" value="2Fe2S_fd_BS"/>
</dbReference>
<organism evidence="3 4">
    <name type="scientific">Pseudoalteromonas phenolica</name>
    <dbReference type="NCBI Taxonomy" id="161398"/>
    <lineage>
        <taxon>Bacteria</taxon>
        <taxon>Pseudomonadati</taxon>
        <taxon>Pseudomonadota</taxon>
        <taxon>Gammaproteobacteria</taxon>
        <taxon>Alteromonadales</taxon>
        <taxon>Pseudoalteromonadaceae</taxon>
        <taxon>Pseudoalteromonas</taxon>
    </lineage>
</organism>
<dbReference type="InterPro" id="IPR036010">
    <property type="entry name" value="2Fe-2S_ferredoxin-like_sf"/>
</dbReference>
<dbReference type="SUPFAM" id="SSF54292">
    <property type="entry name" value="2Fe-2S ferredoxin-like"/>
    <property type="match status" value="1"/>
</dbReference>
<dbReference type="PROSITE" id="PS51085">
    <property type="entry name" value="2FE2S_FER_2"/>
    <property type="match status" value="1"/>
</dbReference>
<dbReference type="Proteomes" id="UP000061457">
    <property type="component" value="Chromosome I"/>
</dbReference>
<dbReference type="InterPro" id="IPR001041">
    <property type="entry name" value="2Fe-2S_ferredoxin-type"/>
</dbReference>
<accession>A0A0S2K1U2</accession>
<dbReference type="NCBIfam" id="NF007985">
    <property type="entry name" value="PRK10713.1"/>
    <property type="match status" value="1"/>
</dbReference>
<evidence type="ECO:0000313" key="3">
    <source>
        <dbReference type="EMBL" id="ALO42030.1"/>
    </source>
</evidence>
<gene>
    <name evidence="3" type="ORF">PP2015_1526</name>
</gene>
<proteinExistence type="predicted"/>
<dbReference type="GO" id="GO:0051537">
    <property type="term" value="F:2 iron, 2 sulfur cluster binding"/>
    <property type="evidence" value="ECO:0007669"/>
    <property type="project" value="InterPro"/>
</dbReference>
<feature type="domain" description="2Fe-2S ferredoxin-type" evidence="2">
    <location>
        <begin position="7"/>
        <end position="90"/>
    </location>
</feature>
<dbReference type="Gene3D" id="3.10.20.30">
    <property type="match status" value="1"/>
</dbReference>